<dbReference type="InterPro" id="IPR006593">
    <property type="entry name" value="Cyt_b561/ferric_Rdtase_TM"/>
</dbReference>
<dbReference type="CDD" id="cd09628">
    <property type="entry name" value="DOMON_SDR_2_like"/>
    <property type="match status" value="2"/>
</dbReference>
<evidence type="ECO:0000256" key="5">
    <source>
        <dbReference type="ARBA" id="ARBA00022692"/>
    </source>
</evidence>
<comment type="similarity">
    <text evidence="3">Belongs to the FRRS1 family.</text>
</comment>
<keyword evidence="4" id="KW-0813">Transport</keyword>
<name>A0A1B6JIU9_9HEMI</name>
<dbReference type="PROSITE" id="PS50939">
    <property type="entry name" value="CYTOCHROME_B561"/>
    <property type="match status" value="1"/>
</dbReference>
<dbReference type="Pfam" id="PF03351">
    <property type="entry name" value="DOMON"/>
    <property type="match status" value="2"/>
</dbReference>
<reference evidence="15" key="1">
    <citation type="submission" date="2015-11" db="EMBL/GenBank/DDBJ databases">
        <title>De novo transcriptome assembly of four potential Pierce s Disease insect vectors from Arizona vineyards.</title>
        <authorList>
            <person name="Tassone E.E."/>
        </authorList>
    </citation>
    <scope>NUCLEOTIDE SEQUENCE</scope>
</reference>
<evidence type="ECO:0000256" key="6">
    <source>
        <dbReference type="ARBA" id="ARBA00022982"/>
    </source>
</evidence>
<sequence length="842" mass="90756">VGGGGVLYLDCECACVTTETVLLPLDSISEMQRWTVVWCLCLAGARLAGGFSGGAPSSTCEDMVPKHRNTAAQNSQSMYTVASSHPHTQDGKVRVMISAPEGAAGAAPGFAGFLVEARSPQETAALGTFTSVPEEAQTIDCAPGQSNAATHRSGLLKQAVELEWEAPPDWEGDINFVATVVSNYTTYWVGVKSEPVRVIRRQVEGGPPGGISTTKAPATVTVEDILSSEMQLYAGCGSSKSCVGSPLGCIETKSCDAVVAVTSSSSGGGYTIDMVGKQVKYVAVGFSDDTVMGSDHVIECVHEDNDAENGVKAYRSWNLPGTKSNRREERQSGFSLMRGVYLDGTVYCRVHHEAVVTVQDKTFNLDKTPYNLLLAAGSELKANSVGFHNKAYVSSADKQLMSDFRVITPPDPFYDGCNEVKTCFGAPGDCVASRDCLAVASVLTQGLRYQFEMKAKAAGYVALGLSDDRFMGSDSVVECVHDPSSVSGPIKAYMSWNVPLPNKGNIRKSVAQEGMTLLNGSYTDGTIYCRLSRDLVTTVEGTTFNLAQDQYYLLLAAGSSLKSESVGFHDVIYVASGQKAALTDVGGFTEASRLLLKLHGALMVAAWIGAASLGIVMARYYRQTWVTSSFCGKDIWFAWHRFLMLMVWLLTLTGAVLIVVEVGGWVSEASLVHALLGSATTLLCFIQPFMALIRPHPGASGRQLFNWAHWFVGNTAHILAIVTIFLAVQLNKAELPQWMDWVLVGYVAFYVIVHLILSMCGCVSERAGSKRINTFPMKDMNSGRVPLSMDRKQDAPHAGLRKCLLVILVLGVVAIATFLILLVVFAPFERSWAQFQESLKSM</sequence>
<feature type="domain" description="DOMON" evidence="12">
    <location>
        <begin position="255"/>
        <end position="377"/>
    </location>
</feature>
<dbReference type="PROSITE" id="PS50836">
    <property type="entry name" value="DOMON"/>
    <property type="match status" value="2"/>
</dbReference>
<evidence type="ECO:0000259" key="13">
    <source>
        <dbReference type="PROSITE" id="PS50939"/>
    </source>
</evidence>
<evidence type="ECO:0000256" key="9">
    <source>
        <dbReference type="ARBA" id="ARBA00023136"/>
    </source>
</evidence>
<evidence type="ECO:0000256" key="8">
    <source>
        <dbReference type="ARBA" id="ARBA00023004"/>
    </source>
</evidence>
<feature type="transmembrane region" description="Helical" evidence="11">
    <location>
        <begin position="642"/>
        <end position="665"/>
    </location>
</feature>
<dbReference type="GO" id="GO:0016020">
    <property type="term" value="C:membrane"/>
    <property type="evidence" value="ECO:0007669"/>
    <property type="project" value="UniProtKB-SubCell"/>
</dbReference>
<feature type="domain" description="Cytochrome b561" evidence="13">
    <location>
        <begin position="562"/>
        <end position="763"/>
    </location>
</feature>
<organism evidence="15">
    <name type="scientific">Homalodisca liturata</name>
    <dbReference type="NCBI Taxonomy" id="320908"/>
    <lineage>
        <taxon>Eukaryota</taxon>
        <taxon>Metazoa</taxon>
        <taxon>Ecdysozoa</taxon>
        <taxon>Arthropoda</taxon>
        <taxon>Hexapoda</taxon>
        <taxon>Insecta</taxon>
        <taxon>Pterygota</taxon>
        <taxon>Neoptera</taxon>
        <taxon>Paraneoptera</taxon>
        <taxon>Hemiptera</taxon>
        <taxon>Auchenorrhyncha</taxon>
        <taxon>Membracoidea</taxon>
        <taxon>Cicadellidae</taxon>
        <taxon>Cicadellinae</taxon>
        <taxon>Proconiini</taxon>
        <taxon>Homalodisca</taxon>
    </lineage>
</organism>
<evidence type="ECO:0000259" key="12">
    <source>
        <dbReference type="PROSITE" id="PS50836"/>
    </source>
</evidence>
<dbReference type="PANTHER" id="PTHR45828">
    <property type="entry name" value="CYTOCHROME B561/FERRIC REDUCTASE TRANSMEMBRANE"/>
    <property type="match status" value="1"/>
</dbReference>
<comment type="subcellular location">
    <subcellularLocation>
        <location evidence="2">Membrane</location>
        <topology evidence="2">Multi-pass membrane protein</topology>
    </subcellularLocation>
</comment>
<proteinExistence type="inferred from homology"/>
<dbReference type="SMART" id="SM00664">
    <property type="entry name" value="DoH"/>
    <property type="match status" value="2"/>
</dbReference>
<dbReference type="AlphaFoldDB" id="A0A1B6JIU9"/>
<dbReference type="InterPro" id="IPR002861">
    <property type="entry name" value="Reeler_dom"/>
</dbReference>
<keyword evidence="5 11" id="KW-0812">Transmembrane</keyword>
<evidence type="ECO:0008006" key="16">
    <source>
        <dbReference type="Google" id="ProtNLM"/>
    </source>
</evidence>
<evidence type="ECO:0000259" key="14">
    <source>
        <dbReference type="PROSITE" id="PS51019"/>
    </source>
</evidence>
<keyword evidence="10" id="KW-0325">Glycoprotein</keyword>
<dbReference type="PANTHER" id="PTHR45828:SF33">
    <property type="entry name" value="DOMON DOMAIN-CONTAINING PROTEIN"/>
    <property type="match status" value="1"/>
</dbReference>
<feature type="transmembrane region" description="Helical" evidence="11">
    <location>
        <begin position="671"/>
        <end position="692"/>
    </location>
</feature>
<dbReference type="SMART" id="SM00665">
    <property type="entry name" value="B561"/>
    <property type="match status" value="1"/>
</dbReference>
<dbReference type="Gene3D" id="2.60.40.4060">
    <property type="entry name" value="Reeler domain"/>
    <property type="match status" value="1"/>
</dbReference>
<keyword evidence="9 11" id="KW-0472">Membrane</keyword>
<dbReference type="CDD" id="cd08544">
    <property type="entry name" value="Reeler"/>
    <property type="match status" value="1"/>
</dbReference>
<dbReference type="InterPro" id="IPR042307">
    <property type="entry name" value="Reeler_sf"/>
</dbReference>
<keyword evidence="8" id="KW-0408">Iron</keyword>
<feature type="transmembrane region" description="Helical" evidence="11">
    <location>
        <begin position="803"/>
        <end position="828"/>
    </location>
</feature>
<evidence type="ECO:0000256" key="4">
    <source>
        <dbReference type="ARBA" id="ARBA00022448"/>
    </source>
</evidence>
<evidence type="ECO:0000256" key="7">
    <source>
        <dbReference type="ARBA" id="ARBA00022989"/>
    </source>
</evidence>
<evidence type="ECO:0000256" key="11">
    <source>
        <dbReference type="SAM" id="Phobius"/>
    </source>
</evidence>
<feature type="domain" description="Reelin" evidence="14">
    <location>
        <begin position="37"/>
        <end position="217"/>
    </location>
</feature>
<evidence type="ECO:0000256" key="1">
    <source>
        <dbReference type="ARBA" id="ARBA00001970"/>
    </source>
</evidence>
<gene>
    <name evidence="15" type="ORF">g.52418</name>
</gene>
<dbReference type="InterPro" id="IPR005018">
    <property type="entry name" value="DOMON_domain"/>
</dbReference>
<evidence type="ECO:0000256" key="3">
    <source>
        <dbReference type="ARBA" id="ARBA00009195"/>
    </source>
</evidence>
<dbReference type="CDD" id="cd08760">
    <property type="entry name" value="Cyt_b561_FRRS1_like"/>
    <property type="match status" value="1"/>
</dbReference>
<comment type="cofactor">
    <cofactor evidence="1">
        <name>heme b</name>
        <dbReference type="ChEBI" id="CHEBI:60344"/>
    </cofactor>
</comment>
<evidence type="ECO:0000313" key="15">
    <source>
        <dbReference type="EMBL" id="JAS99201.1"/>
    </source>
</evidence>
<dbReference type="Pfam" id="PF02014">
    <property type="entry name" value="Reeler"/>
    <property type="match status" value="1"/>
</dbReference>
<keyword evidence="6" id="KW-0249">Electron transport</keyword>
<accession>A0A1B6JIU9</accession>
<dbReference type="EMBL" id="GECU01008505">
    <property type="protein sequence ID" value="JAS99201.1"/>
    <property type="molecule type" value="Transcribed_RNA"/>
</dbReference>
<feature type="transmembrane region" description="Helical" evidence="11">
    <location>
        <begin position="704"/>
        <end position="729"/>
    </location>
</feature>
<protein>
    <recommendedName>
        <fullName evidence="16">Cytochrome b561 domain-containing protein</fullName>
    </recommendedName>
</protein>
<dbReference type="Gene3D" id="1.20.120.1770">
    <property type="match status" value="1"/>
</dbReference>
<keyword evidence="7 11" id="KW-1133">Transmembrane helix</keyword>
<dbReference type="PROSITE" id="PS51019">
    <property type="entry name" value="REELIN"/>
    <property type="match status" value="1"/>
</dbReference>
<feature type="domain" description="DOMON" evidence="12">
    <location>
        <begin position="434"/>
        <end position="558"/>
    </location>
</feature>
<evidence type="ECO:0000256" key="10">
    <source>
        <dbReference type="ARBA" id="ARBA00023180"/>
    </source>
</evidence>
<feature type="transmembrane region" description="Helical" evidence="11">
    <location>
        <begin position="598"/>
        <end position="621"/>
    </location>
</feature>
<evidence type="ECO:0000256" key="2">
    <source>
        <dbReference type="ARBA" id="ARBA00004141"/>
    </source>
</evidence>
<feature type="non-terminal residue" evidence="15">
    <location>
        <position position="1"/>
    </location>
</feature>
<feature type="transmembrane region" description="Helical" evidence="11">
    <location>
        <begin position="741"/>
        <end position="763"/>
    </location>
</feature>
<dbReference type="InterPro" id="IPR051237">
    <property type="entry name" value="Ferric-chelate_Red/DefProt"/>
</dbReference>